<evidence type="ECO:0000313" key="2">
    <source>
        <dbReference type="Proteomes" id="UP001501757"/>
    </source>
</evidence>
<sequence length="453" mass="51255">MKIYTKFVSGCLFPLHEKLKKHHTVSRLSTLEKSQWLSRDEIQLLQKSNLSQFLERIHLHNPYYKDLFYQLGLSHSDLSLSNILQRLPVLEKDVIRANEGKLITEGVKNIKFIRTSGSTGAPLRFAMGIERISHDVSAKWRATRWWDVDIGDREAVVWGSSIELSGQGLLKHLRDRILRSKLFPAQHMTEQGMADILESLQNYRPSMIYGYPSIMSLLAQYAVDKGISVRMPNLKVIFCTAEKLFVHQRQIIEQVFGAKVADGYGGRDSGFIAHQCPQGNLHVCDEDIIVEILDDNDQPCKVGEVGHLVVTNMSMTAFPMVRYRTGDLARLSNVVCPCGRGLSVLDEVIGRSNDAIFATDGALVHGAFIGNIVREDDAVNHFQLIQESEKEYHLNLVPYSDGKIDIRNLQKRLLKVFGCDACLVIHLVENIAPEKTGKYKYIINRVKKTVLVD</sequence>
<evidence type="ECO:0000313" key="1">
    <source>
        <dbReference type="EMBL" id="GAA0369591.1"/>
    </source>
</evidence>
<proteinExistence type="predicted"/>
<accession>A0ABN0XPP7</accession>
<comment type="caution">
    <text evidence="1">The sequence shown here is derived from an EMBL/GenBank/DDBJ whole genome shotgun (WGS) entry which is preliminary data.</text>
</comment>
<dbReference type="InterPro" id="IPR053158">
    <property type="entry name" value="CapK_Type1_Caps_Biosynth"/>
</dbReference>
<dbReference type="RefSeq" id="WP_343847004.1">
    <property type="nucleotide sequence ID" value="NZ_BAAAEI010000023.1"/>
</dbReference>
<dbReference type="EMBL" id="BAAAEI010000023">
    <property type="protein sequence ID" value="GAA0369591.1"/>
    <property type="molecule type" value="Genomic_DNA"/>
</dbReference>
<dbReference type="InterPro" id="IPR042099">
    <property type="entry name" value="ANL_N_sf"/>
</dbReference>
<dbReference type="Gene3D" id="3.40.50.12780">
    <property type="entry name" value="N-terminal domain of ligase-like"/>
    <property type="match status" value="1"/>
</dbReference>
<dbReference type="PANTHER" id="PTHR36932">
    <property type="entry name" value="CAPSULAR POLYSACCHARIDE BIOSYNTHESIS PROTEIN"/>
    <property type="match status" value="1"/>
</dbReference>
<reference evidence="1 2" key="1">
    <citation type="journal article" date="2019" name="Int. J. Syst. Evol. Microbiol.">
        <title>The Global Catalogue of Microorganisms (GCM) 10K type strain sequencing project: providing services to taxonomists for standard genome sequencing and annotation.</title>
        <authorList>
            <consortium name="The Broad Institute Genomics Platform"/>
            <consortium name="The Broad Institute Genome Sequencing Center for Infectious Disease"/>
            <person name="Wu L."/>
            <person name="Ma J."/>
        </authorList>
    </citation>
    <scope>NUCLEOTIDE SEQUENCE [LARGE SCALE GENOMIC DNA]</scope>
    <source>
        <strain evidence="1 2">JCM 13378</strain>
    </source>
</reference>
<name>A0ABN0XPP7_9ALTE</name>
<keyword evidence="2" id="KW-1185">Reference proteome</keyword>
<dbReference type="PANTHER" id="PTHR36932:SF1">
    <property type="entry name" value="CAPSULAR POLYSACCHARIDE BIOSYNTHESIS PROTEIN"/>
    <property type="match status" value="1"/>
</dbReference>
<protein>
    <submittedName>
        <fullName evidence="1">AMP-binding protein</fullName>
    </submittedName>
</protein>
<gene>
    <name evidence="1" type="ORF">GCM10009092_37310</name>
</gene>
<dbReference type="SUPFAM" id="SSF56801">
    <property type="entry name" value="Acetyl-CoA synthetase-like"/>
    <property type="match status" value="1"/>
</dbReference>
<organism evidence="1 2">
    <name type="scientific">Bowmanella denitrificans</name>
    <dbReference type="NCBI Taxonomy" id="366582"/>
    <lineage>
        <taxon>Bacteria</taxon>
        <taxon>Pseudomonadati</taxon>
        <taxon>Pseudomonadota</taxon>
        <taxon>Gammaproteobacteria</taxon>
        <taxon>Alteromonadales</taxon>
        <taxon>Alteromonadaceae</taxon>
        <taxon>Bowmanella</taxon>
    </lineage>
</organism>
<dbReference type="Proteomes" id="UP001501757">
    <property type="component" value="Unassembled WGS sequence"/>
</dbReference>